<dbReference type="AlphaFoldDB" id="A0A5C5ZHS1"/>
<evidence type="ECO:0000256" key="1">
    <source>
        <dbReference type="SAM" id="MobiDB-lite"/>
    </source>
</evidence>
<feature type="compositionally biased region" description="Basic and acidic residues" evidence="1">
    <location>
        <begin position="160"/>
        <end position="190"/>
    </location>
</feature>
<feature type="compositionally biased region" description="Basic and acidic residues" evidence="1">
    <location>
        <begin position="55"/>
        <end position="100"/>
    </location>
</feature>
<sequence>MSDYTIYDSEQELRERIDDLNDLLSDYEKTQAVLDEQRGVFADQVQGALAIYERQVSDYERKRDDLDRRQGELTKGRSDALENREALRHQLDAKRGKKATDNAGPKAGGADRGAGQADGAAHTTGPTTREQIDNLKAELSQPRPALAHEPPGMGGSQASEIDKDLKMMAKIKEKEQKMDGASKKLKDDWSLSKGPKR</sequence>
<comment type="caution">
    <text evidence="2">The sequence shown here is derived from an EMBL/GenBank/DDBJ whole genome shotgun (WGS) entry which is preliminary data.</text>
</comment>
<dbReference type="RefSeq" id="WP_146402743.1">
    <property type="nucleotide sequence ID" value="NZ_SJPQ01000004.1"/>
</dbReference>
<organism evidence="2 3">
    <name type="scientific">Pseudobythopirellula maris</name>
    <dbReference type="NCBI Taxonomy" id="2527991"/>
    <lineage>
        <taxon>Bacteria</taxon>
        <taxon>Pseudomonadati</taxon>
        <taxon>Planctomycetota</taxon>
        <taxon>Planctomycetia</taxon>
        <taxon>Pirellulales</taxon>
        <taxon>Lacipirellulaceae</taxon>
        <taxon>Pseudobythopirellula</taxon>
    </lineage>
</organism>
<proteinExistence type="predicted"/>
<gene>
    <name evidence="2" type="ORF">Mal64_35570</name>
</gene>
<dbReference type="OrthoDB" id="9828396at2"/>
<keyword evidence="3" id="KW-1185">Reference proteome</keyword>
<reference evidence="2 3" key="1">
    <citation type="submission" date="2019-02" db="EMBL/GenBank/DDBJ databases">
        <title>Deep-cultivation of Planctomycetes and their phenomic and genomic characterization uncovers novel biology.</title>
        <authorList>
            <person name="Wiegand S."/>
            <person name="Jogler M."/>
            <person name="Boedeker C."/>
            <person name="Pinto D."/>
            <person name="Vollmers J."/>
            <person name="Rivas-Marin E."/>
            <person name="Kohn T."/>
            <person name="Peeters S.H."/>
            <person name="Heuer A."/>
            <person name="Rast P."/>
            <person name="Oberbeckmann S."/>
            <person name="Bunk B."/>
            <person name="Jeske O."/>
            <person name="Meyerdierks A."/>
            <person name="Storesund J.E."/>
            <person name="Kallscheuer N."/>
            <person name="Luecker S."/>
            <person name="Lage O.M."/>
            <person name="Pohl T."/>
            <person name="Merkel B.J."/>
            <person name="Hornburger P."/>
            <person name="Mueller R.-W."/>
            <person name="Bruemmer F."/>
            <person name="Labrenz M."/>
            <person name="Spormann A.M."/>
            <person name="Op Den Camp H."/>
            <person name="Overmann J."/>
            <person name="Amann R."/>
            <person name="Jetten M.S.M."/>
            <person name="Mascher T."/>
            <person name="Medema M.H."/>
            <person name="Devos D.P."/>
            <person name="Kaster A.-K."/>
            <person name="Ovreas L."/>
            <person name="Rohde M."/>
            <person name="Galperin M.Y."/>
            <person name="Jogler C."/>
        </authorList>
    </citation>
    <scope>NUCLEOTIDE SEQUENCE [LARGE SCALE GENOMIC DNA]</scope>
    <source>
        <strain evidence="2 3">Mal64</strain>
    </source>
</reference>
<dbReference type="EMBL" id="SJPQ01000004">
    <property type="protein sequence ID" value="TWT86728.1"/>
    <property type="molecule type" value="Genomic_DNA"/>
</dbReference>
<protein>
    <recommendedName>
        <fullName evidence="4">Chromosome partition protein Smc</fullName>
    </recommendedName>
</protein>
<evidence type="ECO:0008006" key="4">
    <source>
        <dbReference type="Google" id="ProtNLM"/>
    </source>
</evidence>
<evidence type="ECO:0000313" key="3">
    <source>
        <dbReference type="Proteomes" id="UP000315440"/>
    </source>
</evidence>
<accession>A0A5C5ZHS1</accession>
<evidence type="ECO:0000313" key="2">
    <source>
        <dbReference type="EMBL" id="TWT86728.1"/>
    </source>
</evidence>
<dbReference type="Proteomes" id="UP000315440">
    <property type="component" value="Unassembled WGS sequence"/>
</dbReference>
<name>A0A5C5ZHS1_9BACT</name>
<feature type="region of interest" description="Disordered" evidence="1">
    <location>
        <begin position="54"/>
        <end position="197"/>
    </location>
</feature>